<evidence type="ECO:0000256" key="1">
    <source>
        <dbReference type="ARBA" id="ARBA00004651"/>
    </source>
</evidence>
<evidence type="ECO:0000256" key="7">
    <source>
        <dbReference type="RuleBase" id="RU004379"/>
    </source>
</evidence>
<dbReference type="PANTHER" id="PTHR23291">
    <property type="entry name" value="BAX INHIBITOR-RELATED"/>
    <property type="match status" value="1"/>
</dbReference>
<dbReference type="InterPro" id="IPR006213">
    <property type="entry name" value="Bax_inhbtr1_CS"/>
</dbReference>
<feature type="transmembrane region" description="Helical" evidence="7">
    <location>
        <begin position="75"/>
        <end position="100"/>
    </location>
</feature>
<feature type="transmembrane region" description="Helical" evidence="7">
    <location>
        <begin position="191"/>
        <end position="218"/>
    </location>
</feature>
<feature type="transmembrane region" description="Helical" evidence="7">
    <location>
        <begin position="26"/>
        <end position="46"/>
    </location>
</feature>
<comment type="similarity">
    <text evidence="2 7">Belongs to the BI1 family.</text>
</comment>
<protein>
    <submittedName>
        <fullName evidence="8">Bax inhibitor-1/YccA family protein</fullName>
    </submittedName>
</protein>
<accession>A0ABY7AMN3</accession>
<evidence type="ECO:0000256" key="2">
    <source>
        <dbReference type="ARBA" id="ARBA00010350"/>
    </source>
</evidence>
<dbReference type="PANTHER" id="PTHR23291:SF115">
    <property type="entry name" value="MODULATOR OF FTSH PROTEASE YCCA"/>
    <property type="match status" value="1"/>
</dbReference>
<name>A0ABY7AMN3_9ALTE</name>
<evidence type="ECO:0000256" key="4">
    <source>
        <dbReference type="ARBA" id="ARBA00022692"/>
    </source>
</evidence>
<feature type="transmembrane region" description="Helical" evidence="7">
    <location>
        <begin position="106"/>
        <end position="127"/>
    </location>
</feature>
<keyword evidence="5 7" id="KW-1133">Transmembrane helix</keyword>
<evidence type="ECO:0000256" key="3">
    <source>
        <dbReference type="ARBA" id="ARBA00022475"/>
    </source>
</evidence>
<keyword evidence="9" id="KW-1185">Reference proteome</keyword>
<dbReference type="EMBL" id="CP109965">
    <property type="protein sequence ID" value="WAJ70799.1"/>
    <property type="molecule type" value="Genomic_DNA"/>
</dbReference>
<proteinExistence type="inferred from homology"/>
<dbReference type="CDD" id="cd10433">
    <property type="entry name" value="YccA_like"/>
    <property type="match status" value="1"/>
</dbReference>
<feature type="transmembrane region" description="Helical" evidence="7">
    <location>
        <begin position="52"/>
        <end position="68"/>
    </location>
</feature>
<evidence type="ECO:0000313" key="9">
    <source>
        <dbReference type="Proteomes" id="UP001163726"/>
    </source>
</evidence>
<organism evidence="8 9">
    <name type="scientific">Catenovulum adriaticum</name>
    <dbReference type="NCBI Taxonomy" id="2984846"/>
    <lineage>
        <taxon>Bacteria</taxon>
        <taxon>Pseudomonadati</taxon>
        <taxon>Pseudomonadota</taxon>
        <taxon>Gammaproteobacteria</taxon>
        <taxon>Alteromonadales</taxon>
        <taxon>Alteromonadaceae</taxon>
        <taxon>Catenovulum</taxon>
    </lineage>
</organism>
<keyword evidence="6 7" id="KW-0472">Membrane</keyword>
<gene>
    <name evidence="8" type="ORF">OLW01_02990</name>
</gene>
<sequence>MENRTTYAQQSGTSVLETNKVLRNTYSLLAMTLAFSALVAGITGAMNLPHPHWAVFLIGAYGLMFLVHKTANSSAGILSVFAFTGFMGYTLGPILSMVAGAGQSDLIVMALGGTALTFFALSGYVLTTKKDMSFLGGMMTAGFVVLIVAVIANLFLQIPAISLAISAMFILFSSGAILMQTSSIIRGGERNYILATVTLYVSLYNIFVSLLQLLMAFAGNDD</sequence>
<keyword evidence="4 7" id="KW-0812">Transmembrane</keyword>
<evidence type="ECO:0000256" key="6">
    <source>
        <dbReference type="ARBA" id="ARBA00023136"/>
    </source>
</evidence>
<dbReference type="Pfam" id="PF01027">
    <property type="entry name" value="Bax1-I"/>
    <property type="match status" value="1"/>
</dbReference>
<comment type="subcellular location">
    <subcellularLocation>
        <location evidence="1">Cell membrane</location>
        <topology evidence="1">Multi-pass membrane protein</topology>
    </subcellularLocation>
</comment>
<dbReference type="InterPro" id="IPR006214">
    <property type="entry name" value="Bax_inhibitor_1-related"/>
</dbReference>
<dbReference type="RefSeq" id="WP_268075144.1">
    <property type="nucleotide sequence ID" value="NZ_CP109965.1"/>
</dbReference>
<feature type="transmembrane region" description="Helical" evidence="7">
    <location>
        <begin position="161"/>
        <end position="179"/>
    </location>
</feature>
<dbReference type="PROSITE" id="PS01243">
    <property type="entry name" value="BI1"/>
    <property type="match status" value="1"/>
</dbReference>
<reference evidence="8" key="1">
    <citation type="submission" date="2022-10" db="EMBL/GenBank/DDBJ databases">
        <title>Catenovulum adriacola sp. nov. isolated in the Harbour of Susak.</title>
        <authorList>
            <person name="Schoch T."/>
            <person name="Reich S.J."/>
            <person name="Stoeferle S."/>
            <person name="Flaiz M."/>
            <person name="Kazda M."/>
            <person name="Riedel C.U."/>
            <person name="Duerre P."/>
        </authorList>
    </citation>
    <scope>NUCLEOTIDE SEQUENCE</scope>
    <source>
        <strain evidence="8">TS8</strain>
    </source>
</reference>
<feature type="transmembrane region" description="Helical" evidence="7">
    <location>
        <begin position="134"/>
        <end position="155"/>
    </location>
</feature>
<dbReference type="Proteomes" id="UP001163726">
    <property type="component" value="Chromosome"/>
</dbReference>
<keyword evidence="3" id="KW-1003">Cell membrane</keyword>
<evidence type="ECO:0000313" key="8">
    <source>
        <dbReference type="EMBL" id="WAJ70799.1"/>
    </source>
</evidence>
<evidence type="ECO:0000256" key="5">
    <source>
        <dbReference type="ARBA" id="ARBA00022989"/>
    </source>
</evidence>